<proteinExistence type="predicted"/>
<dbReference type="SUPFAM" id="SSF48452">
    <property type="entry name" value="TPR-like"/>
    <property type="match status" value="1"/>
</dbReference>
<dbReference type="InterPro" id="IPR011990">
    <property type="entry name" value="TPR-like_helical_dom_sf"/>
</dbReference>
<dbReference type="AlphaFoldDB" id="A0A1Z5KA11"/>
<dbReference type="Proteomes" id="UP000198406">
    <property type="component" value="Unassembled WGS sequence"/>
</dbReference>
<accession>A0A1Z5KA11</accession>
<dbReference type="Gene3D" id="1.25.40.10">
    <property type="entry name" value="Tetratricopeptide repeat domain"/>
    <property type="match status" value="1"/>
</dbReference>
<name>A0A1Z5KA11_FISSO</name>
<protein>
    <submittedName>
        <fullName evidence="1">Uncharacterized protein</fullName>
    </submittedName>
</protein>
<organism evidence="1 2">
    <name type="scientific">Fistulifera solaris</name>
    <name type="common">Oleaginous diatom</name>
    <dbReference type="NCBI Taxonomy" id="1519565"/>
    <lineage>
        <taxon>Eukaryota</taxon>
        <taxon>Sar</taxon>
        <taxon>Stramenopiles</taxon>
        <taxon>Ochrophyta</taxon>
        <taxon>Bacillariophyta</taxon>
        <taxon>Bacillariophyceae</taxon>
        <taxon>Bacillariophycidae</taxon>
        <taxon>Naviculales</taxon>
        <taxon>Naviculaceae</taxon>
        <taxon>Fistulifera</taxon>
    </lineage>
</organism>
<sequence>MFRAKSWFSRSTEKPISFKTNGCSPRDANRLIKLIETFSAPLDWNDLELLATWFIPRTTDDQSGLVFRGLATRKDRTELEYVSIWLVNLVAASQTGPDLFPIDVLAEVQFFLGMIREEMDDFAGARKAYTACLALQTQNEDPPERVAKTLFCLGKSQGRMDQPDEKKSSWKRAFAMMGYNLDLEELEALCIRRDQEEDTSSSRG</sequence>
<dbReference type="InParanoid" id="A0A1Z5KA11"/>
<gene>
    <name evidence="1" type="ORF">FisN_15Hh065</name>
</gene>
<evidence type="ECO:0000313" key="2">
    <source>
        <dbReference type="Proteomes" id="UP000198406"/>
    </source>
</evidence>
<reference evidence="1 2" key="1">
    <citation type="journal article" date="2015" name="Plant Cell">
        <title>Oil accumulation by the oleaginous diatom Fistulifera solaris as revealed by the genome and transcriptome.</title>
        <authorList>
            <person name="Tanaka T."/>
            <person name="Maeda Y."/>
            <person name="Veluchamy A."/>
            <person name="Tanaka M."/>
            <person name="Abida H."/>
            <person name="Marechal E."/>
            <person name="Bowler C."/>
            <person name="Muto M."/>
            <person name="Sunaga Y."/>
            <person name="Tanaka M."/>
            <person name="Yoshino T."/>
            <person name="Taniguchi T."/>
            <person name="Fukuda Y."/>
            <person name="Nemoto M."/>
            <person name="Matsumoto M."/>
            <person name="Wong P.S."/>
            <person name="Aburatani S."/>
            <person name="Fujibuchi W."/>
        </authorList>
    </citation>
    <scope>NUCLEOTIDE SEQUENCE [LARGE SCALE GENOMIC DNA]</scope>
    <source>
        <strain evidence="1 2">JPCC DA0580</strain>
    </source>
</reference>
<keyword evidence="2" id="KW-1185">Reference proteome</keyword>
<evidence type="ECO:0000313" key="1">
    <source>
        <dbReference type="EMBL" id="GAX23036.1"/>
    </source>
</evidence>
<comment type="caution">
    <text evidence="1">The sequence shown here is derived from an EMBL/GenBank/DDBJ whole genome shotgun (WGS) entry which is preliminary data.</text>
</comment>
<dbReference type="EMBL" id="BDSP01000193">
    <property type="protein sequence ID" value="GAX23036.1"/>
    <property type="molecule type" value="Genomic_DNA"/>
</dbReference>